<evidence type="ECO:0000313" key="1">
    <source>
        <dbReference type="EMBL" id="EDV18519.1"/>
    </source>
</evidence>
<protein>
    <submittedName>
        <fullName evidence="1">Uncharacterized protein</fullName>
    </submittedName>
</protein>
<dbReference type="AlphaFoldDB" id="B3SFH6"/>
<dbReference type="Proteomes" id="UP000009022">
    <property type="component" value="Unassembled WGS sequence"/>
</dbReference>
<dbReference type="InParanoid" id="B3SFH6"/>
<dbReference type="HOGENOM" id="CLU_709008_0_0_1"/>
<dbReference type="RefSeq" id="XP_002118995.1">
    <property type="nucleotide sequence ID" value="XM_002118959.1"/>
</dbReference>
<organism evidence="1 2">
    <name type="scientific">Trichoplax adhaerens</name>
    <name type="common">Trichoplax reptans</name>
    <dbReference type="NCBI Taxonomy" id="10228"/>
    <lineage>
        <taxon>Eukaryota</taxon>
        <taxon>Metazoa</taxon>
        <taxon>Placozoa</taxon>
        <taxon>Uniplacotomia</taxon>
        <taxon>Trichoplacea</taxon>
        <taxon>Trichoplacidae</taxon>
        <taxon>Trichoplax</taxon>
    </lineage>
</organism>
<proteinExistence type="predicted"/>
<feature type="non-terminal residue" evidence="1">
    <location>
        <position position="390"/>
    </location>
</feature>
<accession>B3SFH6</accession>
<name>B3SFH6_TRIAD</name>
<keyword evidence="2" id="KW-1185">Reference proteome</keyword>
<evidence type="ECO:0000313" key="2">
    <source>
        <dbReference type="Proteomes" id="UP000009022"/>
    </source>
</evidence>
<dbReference type="EMBL" id="DS986288">
    <property type="protein sequence ID" value="EDV18519.1"/>
    <property type="molecule type" value="Genomic_DNA"/>
</dbReference>
<dbReference type="CTD" id="6760209"/>
<gene>
    <name evidence="1" type="ORF">TRIADDRAFT_62966</name>
</gene>
<dbReference type="GeneID" id="6760209"/>
<dbReference type="KEGG" id="tad:TRIADDRAFT_62966"/>
<sequence>MNTTYNDNYIISYNTLLTTLKSNKSKWEENLKKEVDLGPQIKRMRTSYDEKDKDNMELCGDGTGGLRVDEIKQGLREINNDANLNIETNVYHLNTVLKINQKNGLYTDVIDTLDKNSEFKLTIQSLLGNNSEYHALGIQKDDSTCGDNCLIMLSELRGLFKDKKGIEIGISYVNGIKGNHAVMYIATATKDKSILKTIKQLAMSYSNLGGEEIKDEDCYAHKAIGNTSYSSGHYVNLGKLDILATGMLLNENLGHDLLGGKELQYSLAIVLAITSSALGYQAGAQSFYIPIARAGIFMSKDYMSNNLETRVSDALNQHDAVNHYNPWVISIAVKTVCNIALSIASPSFKHTLAINTLSSISSQLETNPSPEHKAVGGVVATKQLLENYTA</sequence>
<reference evidence="1 2" key="1">
    <citation type="journal article" date="2008" name="Nature">
        <title>The Trichoplax genome and the nature of placozoans.</title>
        <authorList>
            <person name="Srivastava M."/>
            <person name="Begovic E."/>
            <person name="Chapman J."/>
            <person name="Putnam N.H."/>
            <person name="Hellsten U."/>
            <person name="Kawashima T."/>
            <person name="Kuo A."/>
            <person name="Mitros T."/>
            <person name="Salamov A."/>
            <person name="Carpenter M.L."/>
            <person name="Signorovitch A.Y."/>
            <person name="Moreno M.A."/>
            <person name="Kamm K."/>
            <person name="Grimwood J."/>
            <person name="Schmutz J."/>
            <person name="Shapiro H."/>
            <person name="Grigoriev I.V."/>
            <person name="Buss L.W."/>
            <person name="Schierwater B."/>
            <person name="Dellaporta S.L."/>
            <person name="Rokhsar D.S."/>
        </authorList>
    </citation>
    <scope>NUCLEOTIDE SEQUENCE [LARGE SCALE GENOMIC DNA]</scope>
    <source>
        <strain evidence="1 2">Grell-BS-1999</strain>
    </source>
</reference>